<dbReference type="EMBL" id="JANPWB010000013">
    <property type="protein sequence ID" value="KAJ1110352.1"/>
    <property type="molecule type" value="Genomic_DNA"/>
</dbReference>
<protein>
    <submittedName>
        <fullName evidence="2">Uncharacterized protein</fullName>
    </submittedName>
</protein>
<name>A0AAV7N2Y4_PLEWA</name>
<feature type="region of interest" description="Disordered" evidence="1">
    <location>
        <begin position="1"/>
        <end position="74"/>
    </location>
</feature>
<evidence type="ECO:0000313" key="3">
    <source>
        <dbReference type="Proteomes" id="UP001066276"/>
    </source>
</evidence>
<organism evidence="2 3">
    <name type="scientific">Pleurodeles waltl</name>
    <name type="common">Iberian ribbed newt</name>
    <dbReference type="NCBI Taxonomy" id="8319"/>
    <lineage>
        <taxon>Eukaryota</taxon>
        <taxon>Metazoa</taxon>
        <taxon>Chordata</taxon>
        <taxon>Craniata</taxon>
        <taxon>Vertebrata</taxon>
        <taxon>Euteleostomi</taxon>
        <taxon>Amphibia</taxon>
        <taxon>Batrachia</taxon>
        <taxon>Caudata</taxon>
        <taxon>Salamandroidea</taxon>
        <taxon>Salamandridae</taxon>
        <taxon>Pleurodelinae</taxon>
        <taxon>Pleurodeles</taxon>
    </lineage>
</organism>
<sequence>MKGRGLKGGEGLRGRKPPPAGRSFCSRCSLLSTQGRGSRGEEGPWGKPPPDPSGSARHTARPESTAGAQPRHPLVSRATLGLRLQAAWAGALIQSFTAGPSGAESLGVRHVPDPSHAPLYTSSHITKI</sequence>
<comment type="caution">
    <text evidence="2">The sequence shown here is derived from an EMBL/GenBank/DDBJ whole genome shotgun (WGS) entry which is preliminary data.</text>
</comment>
<gene>
    <name evidence="2" type="ORF">NDU88_007705</name>
</gene>
<evidence type="ECO:0000256" key="1">
    <source>
        <dbReference type="SAM" id="MobiDB-lite"/>
    </source>
</evidence>
<accession>A0AAV7N2Y4</accession>
<dbReference type="Proteomes" id="UP001066276">
    <property type="component" value="Chromosome 9"/>
</dbReference>
<evidence type="ECO:0000313" key="2">
    <source>
        <dbReference type="EMBL" id="KAJ1110352.1"/>
    </source>
</evidence>
<feature type="compositionally biased region" description="Gly residues" evidence="1">
    <location>
        <begin position="1"/>
        <end position="11"/>
    </location>
</feature>
<keyword evidence="3" id="KW-1185">Reference proteome</keyword>
<reference evidence="2" key="1">
    <citation type="journal article" date="2022" name="bioRxiv">
        <title>Sequencing and chromosome-scale assembly of the giantPleurodeles waltlgenome.</title>
        <authorList>
            <person name="Brown T."/>
            <person name="Elewa A."/>
            <person name="Iarovenko S."/>
            <person name="Subramanian E."/>
            <person name="Araus A.J."/>
            <person name="Petzold A."/>
            <person name="Susuki M."/>
            <person name="Suzuki K.-i.T."/>
            <person name="Hayashi T."/>
            <person name="Toyoda A."/>
            <person name="Oliveira C."/>
            <person name="Osipova E."/>
            <person name="Leigh N.D."/>
            <person name="Simon A."/>
            <person name="Yun M.H."/>
        </authorList>
    </citation>
    <scope>NUCLEOTIDE SEQUENCE</scope>
    <source>
        <strain evidence="2">20211129_DDA</strain>
        <tissue evidence="2">Liver</tissue>
    </source>
</reference>
<proteinExistence type="predicted"/>
<dbReference type="AlphaFoldDB" id="A0AAV7N2Y4"/>